<dbReference type="EMBL" id="CAUEEQ010020650">
    <property type="protein sequence ID" value="CAJ0943012.1"/>
    <property type="molecule type" value="Genomic_DNA"/>
</dbReference>
<dbReference type="Gene3D" id="3.30.70.270">
    <property type="match status" value="2"/>
</dbReference>
<reference evidence="11" key="1">
    <citation type="submission" date="2023-07" db="EMBL/GenBank/DDBJ databases">
        <authorList>
            <person name="Stuckert A."/>
        </authorList>
    </citation>
    <scope>NUCLEOTIDE SEQUENCE</scope>
</reference>
<evidence type="ECO:0000259" key="10">
    <source>
        <dbReference type="PROSITE" id="PS50878"/>
    </source>
</evidence>
<dbReference type="CDD" id="cd09274">
    <property type="entry name" value="RNase_HI_RT_Ty3"/>
    <property type="match status" value="1"/>
</dbReference>
<dbReference type="PANTHER" id="PTHR37984">
    <property type="entry name" value="PROTEIN CBG26694"/>
    <property type="match status" value="1"/>
</dbReference>
<evidence type="ECO:0000313" key="11">
    <source>
        <dbReference type="EMBL" id="CAJ0943012.1"/>
    </source>
</evidence>
<dbReference type="InterPro" id="IPR043502">
    <property type="entry name" value="DNA/RNA_pol_sf"/>
</dbReference>
<feature type="region of interest" description="Disordered" evidence="9">
    <location>
        <begin position="324"/>
        <end position="365"/>
    </location>
</feature>
<dbReference type="InterPro" id="IPR000477">
    <property type="entry name" value="RT_dom"/>
</dbReference>
<dbReference type="PANTHER" id="PTHR37984:SF5">
    <property type="entry name" value="PROTEIN NYNRIN-LIKE"/>
    <property type="match status" value="1"/>
</dbReference>
<keyword evidence="12" id="KW-1185">Reference proteome</keyword>
<evidence type="ECO:0000256" key="8">
    <source>
        <dbReference type="ARBA" id="ARBA00022918"/>
    </source>
</evidence>
<evidence type="ECO:0000256" key="7">
    <source>
        <dbReference type="ARBA" id="ARBA00022801"/>
    </source>
</evidence>
<organism evidence="11 12">
    <name type="scientific">Ranitomeya imitator</name>
    <name type="common">mimic poison frog</name>
    <dbReference type="NCBI Taxonomy" id="111125"/>
    <lineage>
        <taxon>Eukaryota</taxon>
        <taxon>Metazoa</taxon>
        <taxon>Chordata</taxon>
        <taxon>Craniata</taxon>
        <taxon>Vertebrata</taxon>
        <taxon>Euteleostomi</taxon>
        <taxon>Amphibia</taxon>
        <taxon>Batrachia</taxon>
        <taxon>Anura</taxon>
        <taxon>Neobatrachia</taxon>
        <taxon>Hyloidea</taxon>
        <taxon>Dendrobatidae</taxon>
        <taxon>Dendrobatinae</taxon>
        <taxon>Ranitomeya</taxon>
    </lineage>
</organism>
<evidence type="ECO:0000256" key="3">
    <source>
        <dbReference type="ARBA" id="ARBA00022679"/>
    </source>
</evidence>
<dbReference type="InterPro" id="IPR043128">
    <property type="entry name" value="Rev_trsase/Diguanyl_cyclase"/>
</dbReference>
<dbReference type="Pfam" id="PF00078">
    <property type="entry name" value="RVT_1"/>
    <property type="match status" value="1"/>
</dbReference>
<evidence type="ECO:0000256" key="9">
    <source>
        <dbReference type="SAM" id="MobiDB-lite"/>
    </source>
</evidence>
<evidence type="ECO:0000256" key="5">
    <source>
        <dbReference type="ARBA" id="ARBA00022722"/>
    </source>
</evidence>
<accession>A0ABN9LMZ8</accession>
<comment type="similarity">
    <text evidence="1">Belongs to the beta type-B retroviral polymerase family. HERV class-II K(HML-2) pol subfamily.</text>
</comment>
<evidence type="ECO:0000256" key="1">
    <source>
        <dbReference type="ARBA" id="ARBA00010879"/>
    </source>
</evidence>
<keyword evidence="5" id="KW-0540">Nuclease</keyword>
<keyword evidence="4" id="KW-0548">Nucleotidyltransferase</keyword>
<evidence type="ECO:0000256" key="4">
    <source>
        <dbReference type="ARBA" id="ARBA00022695"/>
    </source>
</evidence>
<name>A0ABN9LMZ8_9NEOB</name>
<evidence type="ECO:0000313" key="12">
    <source>
        <dbReference type="Proteomes" id="UP001176940"/>
    </source>
</evidence>
<dbReference type="EC" id="3.1.26.4" evidence="2"/>
<dbReference type="InterPro" id="IPR041373">
    <property type="entry name" value="RT_RNaseH"/>
</dbReference>
<sequence>MVNTLLEGLEGYATAYLDDIAIFSPTWEDHLEHLTQVLWWIQRAGLTIKLEKCQLGMSEVHYLGLRVGGGALKPEPGKVDAITSWPSPRTKKQVMSFLGTTGYYRRFVPHYSTMAKPLTDLTKKKLPFAVDWTVACETAFQALTTALSSSPVLQAADFTRPFVGQTDASNFGLGAVLTQVDTTGHEHTILYLSRKLLPREAAYSTMEKECLAIVWALQRLQPYLYGRQFTMETDHNPLSWLNTISGTNGRLLRWSLALQQYHFTILHRRGRDHGNVDGLSRQGEECSYGSYGMDCRGTCNCPSGICDRVTGKCMKFPFFQLTEAKPPNKRRPSSSSELEMASGDGNSVKDKEKGSRSGIKWLNPR</sequence>
<feature type="domain" description="Reverse transcriptase" evidence="10">
    <location>
        <begin position="1"/>
        <end position="67"/>
    </location>
</feature>
<keyword evidence="7" id="KW-0378">Hydrolase</keyword>
<protein>
    <recommendedName>
        <fullName evidence="2">ribonuclease H</fullName>
        <ecNumber evidence="2">3.1.26.4</ecNumber>
    </recommendedName>
</protein>
<dbReference type="InterPro" id="IPR050951">
    <property type="entry name" value="Retrovirus_Pol_polyprotein"/>
</dbReference>
<keyword evidence="6" id="KW-0255">Endonuclease</keyword>
<dbReference type="PROSITE" id="PS50878">
    <property type="entry name" value="RT_POL"/>
    <property type="match status" value="1"/>
</dbReference>
<gene>
    <name evidence="11" type="ORF">RIMI_LOCUS9803365</name>
</gene>
<keyword evidence="8" id="KW-0695">RNA-directed DNA polymerase</keyword>
<evidence type="ECO:0000256" key="2">
    <source>
        <dbReference type="ARBA" id="ARBA00012180"/>
    </source>
</evidence>
<keyword evidence="3" id="KW-0808">Transferase</keyword>
<dbReference type="Proteomes" id="UP001176940">
    <property type="component" value="Unassembled WGS sequence"/>
</dbReference>
<evidence type="ECO:0000256" key="6">
    <source>
        <dbReference type="ARBA" id="ARBA00022759"/>
    </source>
</evidence>
<dbReference type="Pfam" id="PF17917">
    <property type="entry name" value="RT_RNaseH"/>
    <property type="match status" value="1"/>
</dbReference>
<comment type="caution">
    <text evidence="11">The sequence shown here is derived from an EMBL/GenBank/DDBJ whole genome shotgun (WGS) entry which is preliminary data.</text>
</comment>
<proteinExistence type="inferred from homology"/>
<dbReference type="Gene3D" id="3.10.20.370">
    <property type="match status" value="1"/>
</dbReference>
<dbReference type="SUPFAM" id="SSF56672">
    <property type="entry name" value="DNA/RNA polymerases"/>
    <property type="match status" value="1"/>
</dbReference>